<sequence>MGGKGSGKNVPRNPFDGLPENPLKAWPFRWPDPWRQGGQGQQNSHPRGQQLPRRGGQRIQDTPGRSPARPPQLHPVPLAGSRGVRGDESKRPQRNGDFVSRMSFQP</sequence>
<proteinExistence type="predicted"/>
<evidence type="ECO:0000313" key="3">
    <source>
        <dbReference type="Proteomes" id="UP001176941"/>
    </source>
</evidence>
<gene>
    <name evidence="2" type="ORF">MRATA1EN1_LOCUS19882</name>
</gene>
<feature type="region of interest" description="Disordered" evidence="1">
    <location>
        <begin position="1"/>
        <end position="106"/>
    </location>
</feature>
<dbReference type="EMBL" id="OX459939">
    <property type="protein sequence ID" value="CAI9170920.1"/>
    <property type="molecule type" value="Genomic_DNA"/>
</dbReference>
<organism evidence="2 3">
    <name type="scientific">Rangifer tarandus platyrhynchus</name>
    <name type="common">Svalbard reindeer</name>
    <dbReference type="NCBI Taxonomy" id="3082113"/>
    <lineage>
        <taxon>Eukaryota</taxon>
        <taxon>Metazoa</taxon>
        <taxon>Chordata</taxon>
        <taxon>Craniata</taxon>
        <taxon>Vertebrata</taxon>
        <taxon>Euteleostomi</taxon>
        <taxon>Mammalia</taxon>
        <taxon>Eutheria</taxon>
        <taxon>Laurasiatheria</taxon>
        <taxon>Artiodactyla</taxon>
        <taxon>Ruminantia</taxon>
        <taxon>Pecora</taxon>
        <taxon>Cervidae</taxon>
        <taxon>Odocoileinae</taxon>
        <taxon>Rangifer</taxon>
    </lineage>
</organism>
<protein>
    <submittedName>
        <fullName evidence="2">Uncharacterized protein</fullName>
    </submittedName>
</protein>
<accession>A0ABN8ZAT1</accession>
<feature type="compositionally biased region" description="Low complexity" evidence="1">
    <location>
        <begin position="47"/>
        <end position="60"/>
    </location>
</feature>
<keyword evidence="3" id="KW-1185">Reference proteome</keyword>
<reference evidence="2" key="1">
    <citation type="submission" date="2023-04" db="EMBL/GenBank/DDBJ databases">
        <authorList>
            <consortium name="ELIXIR-Norway"/>
        </authorList>
    </citation>
    <scope>NUCLEOTIDE SEQUENCE [LARGE SCALE GENOMIC DNA]</scope>
</reference>
<dbReference type="Proteomes" id="UP001176941">
    <property type="component" value="Chromosome 3"/>
</dbReference>
<evidence type="ECO:0000256" key="1">
    <source>
        <dbReference type="SAM" id="MobiDB-lite"/>
    </source>
</evidence>
<evidence type="ECO:0000313" key="2">
    <source>
        <dbReference type="EMBL" id="CAI9170920.1"/>
    </source>
</evidence>
<name>A0ABN8ZAT1_RANTA</name>